<reference evidence="2" key="3">
    <citation type="submission" date="2025-09" db="UniProtKB">
        <authorList>
            <consortium name="Ensembl"/>
        </authorList>
    </citation>
    <scope>IDENTIFICATION</scope>
</reference>
<keyword evidence="3" id="KW-1185">Reference proteome</keyword>
<dbReference type="PANTHER" id="PTHR45813:SF4">
    <property type="entry name" value="ADHESION G PROTEIN-COUPLED RECEPTOR F5"/>
    <property type="match status" value="1"/>
</dbReference>
<dbReference type="Ensembl" id="ENSTNIT00000001724.1">
    <property type="protein sequence ID" value="ENSTNIP00000003177.1"/>
    <property type="gene ID" value="ENSTNIG00000001664.1"/>
</dbReference>
<dbReference type="HOGENOM" id="CLU_945027_0_0_1"/>
<dbReference type="GO" id="GO:0004930">
    <property type="term" value="F:G protein-coupled receptor activity"/>
    <property type="evidence" value="ECO:0007669"/>
    <property type="project" value="TreeGrafter"/>
</dbReference>
<evidence type="ECO:0000259" key="1">
    <source>
        <dbReference type="Pfam" id="PF25387"/>
    </source>
</evidence>
<dbReference type="Pfam" id="PF25387">
    <property type="entry name" value="ADGRF3_N"/>
    <property type="match status" value="2"/>
</dbReference>
<protein>
    <recommendedName>
        <fullName evidence="1">ADGRF3/5-like N-terminal domain-containing protein</fullName>
    </recommendedName>
</protein>
<dbReference type="InParanoid" id="H3C4K8"/>
<dbReference type="GO" id="GO:0007189">
    <property type="term" value="P:adenylate cyclase-activating G protein-coupled receptor signaling pathway"/>
    <property type="evidence" value="ECO:0007669"/>
    <property type="project" value="TreeGrafter"/>
</dbReference>
<accession>H3C4K8</accession>
<name>H3C4K8_TETNG</name>
<evidence type="ECO:0000313" key="2">
    <source>
        <dbReference type="Ensembl" id="ENSTNIP00000003177.1"/>
    </source>
</evidence>
<dbReference type="InterPro" id="IPR057400">
    <property type="entry name" value="ADGRF3/5_N"/>
</dbReference>
<dbReference type="AlphaFoldDB" id="H3C4K8"/>
<dbReference type="OMA" id="NQICTCI"/>
<dbReference type="STRING" id="99883.ENSTNIP00000003177"/>
<evidence type="ECO:0000313" key="3">
    <source>
        <dbReference type="Proteomes" id="UP000007303"/>
    </source>
</evidence>
<dbReference type="PANTHER" id="PTHR45813">
    <property type="entry name" value="IG-LIKE DOMAIN-CONTAINING PROTEIN"/>
    <property type="match status" value="1"/>
</dbReference>
<feature type="domain" description="ADGRF3/5-like N-terminal" evidence="1">
    <location>
        <begin position="54"/>
        <end position="108"/>
    </location>
</feature>
<sequence>QHCHPKTVPTSVYEYEVIIEVNTTDVDHLRNTLRNVAFPASVGPLTNISHAIITTVCRSDAGTVQCRCEDGHLWPCDKCAMYGRCDNDTNTCRCIRGFPTNGQLCQSIHSQNFSTCPSPTASPVLYEYMISVELNFSDAAALNQLKTVLNRTAYPIRLNGSIDVSGINFTTVCSENGGSFQCRCENLHRWSCDQCLKYGPCDAITNDSCTCITSFPLDGQYCQPVDQQNFAACPSTTVSPST</sequence>
<feature type="domain" description="ADGRF3/5-like N-terminal" evidence="1">
    <location>
        <begin position="170"/>
        <end position="225"/>
    </location>
</feature>
<reference evidence="2" key="2">
    <citation type="submission" date="2025-08" db="UniProtKB">
        <authorList>
            <consortium name="Ensembl"/>
        </authorList>
    </citation>
    <scope>IDENTIFICATION</scope>
</reference>
<dbReference type="Proteomes" id="UP000007303">
    <property type="component" value="Unassembled WGS sequence"/>
</dbReference>
<reference evidence="3" key="1">
    <citation type="journal article" date="2004" name="Nature">
        <title>Genome duplication in the teleost fish Tetraodon nigroviridis reveals the early vertebrate proto-karyotype.</title>
        <authorList>
            <person name="Jaillon O."/>
            <person name="Aury J.-M."/>
            <person name="Brunet F."/>
            <person name="Petit J.-L."/>
            <person name="Stange-Thomann N."/>
            <person name="Mauceli E."/>
            <person name="Bouneau L."/>
            <person name="Fischer C."/>
            <person name="Ozouf-Costaz C."/>
            <person name="Bernot A."/>
            <person name="Nicaud S."/>
            <person name="Jaffe D."/>
            <person name="Fisher S."/>
            <person name="Lutfalla G."/>
            <person name="Dossat C."/>
            <person name="Segurens B."/>
            <person name="Dasilva C."/>
            <person name="Salanoubat M."/>
            <person name="Levy M."/>
            <person name="Boudet N."/>
            <person name="Castellano S."/>
            <person name="Anthouard V."/>
            <person name="Jubin C."/>
            <person name="Castelli V."/>
            <person name="Katinka M."/>
            <person name="Vacherie B."/>
            <person name="Biemont C."/>
            <person name="Skalli Z."/>
            <person name="Cattolico L."/>
            <person name="Poulain J."/>
            <person name="De Berardinis V."/>
            <person name="Cruaud C."/>
            <person name="Duprat S."/>
            <person name="Brottier P."/>
            <person name="Coutanceau J.-P."/>
            <person name="Gouzy J."/>
            <person name="Parra G."/>
            <person name="Lardier G."/>
            <person name="Chapple C."/>
            <person name="McKernan K.J."/>
            <person name="McEwan P."/>
            <person name="Bosak S."/>
            <person name="Kellis M."/>
            <person name="Volff J.-N."/>
            <person name="Guigo R."/>
            <person name="Zody M.C."/>
            <person name="Mesirov J."/>
            <person name="Lindblad-Toh K."/>
            <person name="Birren B."/>
            <person name="Nusbaum C."/>
            <person name="Kahn D."/>
            <person name="Robinson-Rechavi M."/>
            <person name="Laudet V."/>
            <person name="Schachter V."/>
            <person name="Quetier F."/>
            <person name="Saurin W."/>
            <person name="Scarpelli C."/>
            <person name="Wincker P."/>
            <person name="Lander E.S."/>
            <person name="Weissenbach J."/>
            <person name="Roest Crollius H."/>
        </authorList>
    </citation>
    <scope>NUCLEOTIDE SEQUENCE [LARGE SCALE GENOMIC DNA]</scope>
</reference>
<dbReference type="GeneTree" id="ENSGT00940000175123"/>
<organism evidence="2 3">
    <name type="scientific">Tetraodon nigroviridis</name>
    <name type="common">Spotted green pufferfish</name>
    <name type="synonym">Chelonodon nigroviridis</name>
    <dbReference type="NCBI Taxonomy" id="99883"/>
    <lineage>
        <taxon>Eukaryota</taxon>
        <taxon>Metazoa</taxon>
        <taxon>Chordata</taxon>
        <taxon>Craniata</taxon>
        <taxon>Vertebrata</taxon>
        <taxon>Euteleostomi</taxon>
        <taxon>Actinopterygii</taxon>
        <taxon>Neopterygii</taxon>
        <taxon>Teleostei</taxon>
        <taxon>Neoteleostei</taxon>
        <taxon>Acanthomorphata</taxon>
        <taxon>Eupercaria</taxon>
        <taxon>Tetraodontiformes</taxon>
        <taxon>Tetradontoidea</taxon>
        <taxon>Tetraodontidae</taxon>
        <taxon>Tetraodon</taxon>
    </lineage>
</organism>
<proteinExistence type="predicted"/>
<dbReference type="InterPro" id="IPR051587">
    <property type="entry name" value="Adhesion_GPCR"/>
</dbReference>